<dbReference type="InterPro" id="IPR000160">
    <property type="entry name" value="GGDEF_dom"/>
</dbReference>
<dbReference type="Gene3D" id="3.30.450.20">
    <property type="entry name" value="PAS domain"/>
    <property type="match status" value="2"/>
</dbReference>
<dbReference type="EMBL" id="FNZK01000019">
    <property type="protein sequence ID" value="SEJ83905.1"/>
    <property type="molecule type" value="Genomic_DNA"/>
</dbReference>
<dbReference type="SMART" id="SM00086">
    <property type="entry name" value="PAC"/>
    <property type="match status" value="2"/>
</dbReference>
<dbReference type="PROSITE" id="PS50887">
    <property type="entry name" value="GGDEF"/>
    <property type="match status" value="1"/>
</dbReference>
<dbReference type="PANTHER" id="PTHR45138">
    <property type="entry name" value="REGULATORY COMPONENTS OF SENSORY TRANSDUCTION SYSTEM"/>
    <property type="match status" value="1"/>
</dbReference>
<dbReference type="Pfam" id="PF08448">
    <property type="entry name" value="PAS_4"/>
    <property type="match status" value="1"/>
</dbReference>
<keyword evidence="5" id="KW-1185">Reference proteome</keyword>
<dbReference type="InterPro" id="IPR035965">
    <property type="entry name" value="PAS-like_dom_sf"/>
</dbReference>
<dbReference type="InterPro" id="IPR000700">
    <property type="entry name" value="PAS-assoc_C"/>
</dbReference>
<dbReference type="GO" id="GO:0005886">
    <property type="term" value="C:plasma membrane"/>
    <property type="evidence" value="ECO:0007669"/>
    <property type="project" value="TreeGrafter"/>
</dbReference>
<dbReference type="Pfam" id="PF13426">
    <property type="entry name" value="PAS_9"/>
    <property type="match status" value="1"/>
</dbReference>
<dbReference type="NCBIfam" id="TIGR00254">
    <property type="entry name" value="GGDEF"/>
    <property type="match status" value="1"/>
</dbReference>
<sequence length="434" mass="50215">MKRKHFLLKNFFKAEPFFILNNISAYVAYIDAITLRYKFVNNAFIKAYNISREQIIGKHMNEILSENNYQNAIKYISIVKKGKIATYEYYFNMHIGKRWIKVEYIPEFDINKKVCSFIVLGSDITDRKIAEEKLQKSEARYRFMVETANEGILITGHDLKIIFVNNKLASMLGYEIKELMGQRFKDLLFEEHLEDLKRKILERIQGKDATYDQYLRKKDGSKHWVTISVKAMMDNKNNYMGSFIMLTDIHARKMLEEQLKAAIKKLEVLSNVDGLTDLANRRYFDNIVSLEYDKLAKHGELLSFIMIDIDFFKGLNDYYGHLVGDDCLKQVAKALAGSVSDPTQLIARYGGEEFICMLPRTNEKDAETLAEKMRIAVENLHISNKGSKISTYLTVSLGIVTMQCSPEQEVIELINHADKALYRAKSTGRNRVCT</sequence>
<dbReference type="SMART" id="SM00091">
    <property type="entry name" value="PAS"/>
    <property type="match status" value="2"/>
</dbReference>
<feature type="domain" description="PAS" evidence="1">
    <location>
        <begin position="137"/>
        <end position="207"/>
    </location>
</feature>
<evidence type="ECO:0000259" key="1">
    <source>
        <dbReference type="PROSITE" id="PS50112"/>
    </source>
</evidence>
<dbReference type="Gene3D" id="3.30.70.270">
    <property type="match status" value="1"/>
</dbReference>
<dbReference type="PROSITE" id="PS50112">
    <property type="entry name" value="PAS"/>
    <property type="match status" value="1"/>
</dbReference>
<evidence type="ECO:0000313" key="4">
    <source>
        <dbReference type="EMBL" id="SEJ83905.1"/>
    </source>
</evidence>
<dbReference type="GO" id="GO:1902201">
    <property type="term" value="P:negative regulation of bacterial-type flagellum-dependent cell motility"/>
    <property type="evidence" value="ECO:0007669"/>
    <property type="project" value="TreeGrafter"/>
</dbReference>
<dbReference type="Pfam" id="PF00990">
    <property type="entry name" value="GGDEF"/>
    <property type="match status" value="1"/>
</dbReference>
<dbReference type="NCBIfam" id="TIGR00229">
    <property type="entry name" value="sensory_box"/>
    <property type="match status" value="2"/>
</dbReference>
<dbReference type="InterPro" id="IPR001610">
    <property type="entry name" value="PAC"/>
</dbReference>
<dbReference type="AlphaFoldDB" id="A0A1H7CE26"/>
<proteinExistence type="predicted"/>
<dbReference type="STRING" id="84035.SAMN05660742_11921"/>
<dbReference type="InterPro" id="IPR043128">
    <property type="entry name" value="Rev_trsase/Diguanyl_cyclase"/>
</dbReference>
<dbReference type="GO" id="GO:0043709">
    <property type="term" value="P:cell adhesion involved in single-species biofilm formation"/>
    <property type="evidence" value="ECO:0007669"/>
    <property type="project" value="TreeGrafter"/>
</dbReference>
<dbReference type="PANTHER" id="PTHR45138:SF9">
    <property type="entry name" value="DIGUANYLATE CYCLASE DGCM-RELATED"/>
    <property type="match status" value="1"/>
</dbReference>
<dbReference type="InterPro" id="IPR050469">
    <property type="entry name" value="Diguanylate_Cyclase"/>
</dbReference>
<evidence type="ECO:0000313" key="5">
    <source>
        <dbReference type="Proteomes" id="UP000199662"/>
    </source>
</evidence>
<feature type="domain" description="PAC" evidence="2">
    <location>
        <begin position="209"/>
        <end position="261"/>
    </location>
</feature>
<dbReference type="InterPro" id="IPR013656">
    <property type="entry name" value="PAS_4"/>
</dbReference>
<dbReference type="FunFam" id="3.30.70.270:FF:000001">
    <property type="entry name" value="Diguanylate cyclase domain protein"/>
    <property type="match status" value="1"/>
</dbReference>
<dbReference type="CDD" id="cd01949">
    <property type="entry name" value="GGDEF"/>
    <property type="match status" value="1"/>
</dbReference>
<reference evidence="5" key="1">
    <citation type="submission" date="2016-10" db="EMBL/GenBank/DDBJ databases">
        <authorList>
            <person name="Varghese N."/>
            <person name="Submissions S."/>
        </authorList>
    </citation>
    <scope>NUCLEOTIDE SEQUENCE [LARGE SCALE GENOMIC DNA]</scope>
    <source>
        <strain evidence="5">DSM 2179</strain>
    </source>
</reference>
<organism evidence="4 5">
    <name type="scientific">Propionispira arboris</name>
    <dbReference type="NCBI Taxonomy" id="84035"/>
    <lineage>
        <taxon>Bacteria</taxon>
        <taxon>Bacillati</taxon>
        <taxon>Bacillota</taxon>
        <taxon>Negativicutes</taxon>
        <taxon>Selenomonadales</taxon>
        <taxon>Selenomonadaceae</taxon>
        <taxon>Propionispira</taxon>
    </lineage>
</organism>
<dbReference type="InterPro" id="IPR029787">
    <property type="entry name" value="Nucleotide_cyclase"/>
</dbReference>
<feature type="domain" description="GGDEF" evidence="3">
    <location>
        <begin position="300"/>
        <end position="434"/>
    </location>
</feature>
<accession>A0A1H7CE26</accession>
<dbReference type="SUPFAM" id="SSF55785">
    <property type="entry name" value="PYP-like sensor domain (PAS domain)"/>
    <property type="match status" value="2"/>
</dbReference>
<gene>
    <name evidence="4" type="ORF">SAMN05660742_11921</name>
</gene>
<dbReference type="SUPFAM" id="SSF55073">
    <property type="entry name" value="Nucleotide cyclase"/>
    <property type="match status" value="1"/>
</dbReference>
<dbReference type="Proteomes" id="UP000199662">
    <property type="component" value="Unassembled WGS sequence"/>
</dbReference>
<protein>
    <submittedName>
        <fullName evidence="4">PAS domain S-box-containing protein/diguanylate cyclase (GGDEF) domain-containing protein</fullName>
    </submittedName>
</protein>
<evidence type="ECO:0000259" key="3">
    <source>
        <dbReference type="PROSITE" id="PS50887"/>
    </source>
</evidence>
<dbReference type="SMART" id="SM00267">
    <property type="entry name" value="GGDEF"/>
    <property type="match status" value="1"/>
</dbReference>
<evidence type="ECO:0000259" key="2">
    <source>
        <dbReference type="PROSITE" id="PS50113"/>
    </source>
</evidence>
<feature type="domain" description="PAC" evidence="2">
    <location>
        <begin position="83"/>
        <end position="136"/>
    </location>
</feature>
<name>A0A1H7CE26_9FIRM</name>
<dbReference type="CDD" id="cd00130">
    <property type="entry name" value="PAS"/>
    <property type="match status" value="2"/>
</dbReference>
<dbReference type="PROSITE" id="PS50113">
    <property type="entry name" value="PAC"/>
    <property type="match status" value="2"/>
</dbReference>
<dbReference type="GO" id="GO:0052621">
    <property type="term" value="F:diguanylate cyclase activity"/>
    <property type="evidence" value="ECO:0007669"/>
    <property type="project" value="TreeGrafter"/>
</dbReference>
<dbReference type="RefSeq" id="WP_091834109.1">
    <property type="nucleotide sequence ID" value="NZ_FNZK01000019.1"/>
</dbReference>
<dbReference type="InterPro" id="IPR000014">
    <property type="entry name" value="PAS"/>
</dbReference>